<dbReference type="GO" id="GO:0010256">
    <property type="term" value="P:endomembrane system organization"/>
    <property type="evidence" value="ECO:0007669"/>
    <property type="project" value="TreeGrafter"/>
</dbReference>
<keyword evidence="3" id="KW-0812">Transmembrane</keyword>
<evidence type="ECO:0000256" key="2">
    <source>
        <dbReference type="ARBA" id="ARBA00008707"/>
    </source>
</evidence>
<keyword evidence="8" id="KW-1185">Reference proteome</keyword>
<dbReference type="InterPro" id="IPR007770">
    <property type="entry name" value="DMP"/>
</dbReference>
<keyword evidence="5" id="KW-0472">Membrane</keyword>
<comment type="subcellular location">
    <subcellularLocation>
        <location evidence="1">Membrane</location>
        <topology evidence="1">Multi-pass membrane protein</topology>
    </subcellularLocation>
</comment>
<dbReference type="InParanoid" id="A0A200QVY3"/>
<evidence type="ECO:0000256" key="6">
    <source>
        <dbReference type="SAM" id="MobiDB-lite"/>
    </source>
</evidence>
<accession>A0A200QVY3</accession>
<name>A0A200QVY3_MACCD</name>
<dbReference type="PANTHER" id="PTHR31621:SF66">
    <property type="entry name" value="PROTEIN DMP2"/>
    <property type="match status" value="1"/>
</dbReference>
<feature type="compositionally biased region" description="Polar residues" evidence="6">
    <location>
        <begin position="1"/>
        <end position="12"/>
    </location>
</feature>
<evidence type="ECO:0000256" key="5">
    <source>
        <dbReference type="ARBA" id="ARBA00023136"/>
    </source>
</evidence>
<evidence type="ECO:0000256" key="4">
    <source>
        <dbReference type="ARBA" id="ARBA00022989"/>
    </source>
</evidence>
<organism evidence="7 8">
    <name type="scientific">Macleaya cordata</name>
    <name type="common">Five-seeded plume-poppy</name>
    <name type="synonym">Bocconia cordata</name>
    <dbReference type="NCBI Taxonomy" id="56857"/>
    <lineage>
        <taxon>Eukaryota</taxon>
        <taxon>Viridiplantae</taxon>
        <taxon>Streptophyta</taxon>
        <taxon>Embryophyta</taxon>
        <taxon>Tracheophyta</taxon>
        <taxon>Spermatophyta</taxon>
        <taxon>Magnoliopsida</taxon>
        <taxon>Ranunculales</taxon>
        <taxon>Papaveraceae</taxon>
        <taxon>Papaveroideae</taxon>
        <taxon>Macleaya</taxon>
    </lineage>
</organism>
<comment type="caution">
    <text evidence="7">The sequence shown here is derived from an EMBL/GenBank/DDBJ whole genome shotgun (WGS) entry which is preliminary data.</text>
</comment>
<evidence type="ECO:0000313" key="7">
    <source>
        <dbReference type="EMBL" id="OVA14633.1"/>
    </source>
</evidence>
<feature type="region of interest" description="Disordered" evidence="6">
    <location>
        <begin position="1"/>
        <end position="33"/>
    </location>
</feature>
<dbReference type="GO" id="GO:0005737">
    <property type="term" value="C:cytoplasm"/>
    <property type="evidence" value="ECO:0007669"/>
    <property type="project" value="UniProtKB-ARBA"/>
</dbReference>
<dbReference type="PANTHER" id="PTHR31621">
    <property type="entry name" value="PROTEIN DMP3"/>
    <property type="match status" value="1"/>
</dbReference>
<dbReference type="GO" id="GO:0016020">
    <property type="term" value="C:membrane"/>
    <property type="evidence" value="ECO:0007669"/>
    <property type="project" value="UniProtKB-SubCell"/>
</dbReference>
<keyword evidence="4" id="KW-1133">Transmembrane helix</keyword>
<protein>
    <submittedName>
        <fullName evidence="7">Uncharacterized protein</fullName>
    </submittedName>
</protein>
<gene>
    <name evidence="7" type="ORF">BVC80_1815g37</name>
</gene>
<dbReference type="EMBL" id="MVGT01001027">
    <property type="protein sequence ID" value="OVA14633.1"/>
    <property type="molecule type" value="Genomic_DNA"/>
</dbReference>
<comment type="similarity">
    <text evidence="2">Belongs to the plant DMP1 protein family.</text>
</comment>
<sequence>MSLRTTKSTKQTTEIKEEDNVQTQKKPSLPQRAITQTLTSTANLANLLPTGTVLAYQLLLQFSPTMAIVTQ</sequence>
<dbReference type="AlphaFoldDB" id="A0A200QVY3"/>
<proteinExistence type="inferred from homology"/>
<evidence type="ECO:0000256" key="3">
    <source>
        <dbReference type="ARBA" id="ARBA00022692"/>
    </source>
</evidence>
<evidence type="ECO:0000313" key="8">
    <source>
        <dbReference type="Proteomes" id="UP000195402"/>
    </source>
</evidence>
<dbReference type="Proteomes" id="UP000195402">
    <property type="component" value="Unassembled WGS sequence"/>
</dbReference>
<reference evidence="7 8" key="1">
    <citation type="journal article" date="2017" name="Mol. Plant">
        <title>The Genome of Medicinal Plant Macleaya cordata Provides New Insights into Benzylisoquinoline Alkaloids Metabolism.</title>
        <authorList>
            <person name="Liu X."/>
            <person name="Liu Y."/>
            <person name="Huang P."/>
            <person name="Ma Y."/>
            <person name="Qing Z."/>
            <person name="Tang Q."/>
            <person name="Cao H."/>
            <person name="Cheng P."/>
            <person name="Zheng Y."/>
            <person name="Yuan Z."/>
            <person name="Zhou Y."/>
            <person name="Liu J."/>
            <person name="Tang Z."/>
            <person name="Zhuo Y."/>
            <person name="Zhang Y."/>
            <person name="Yu L."/>
            <person name="Huang J."/>
            <person name="Yang P."/>
            <person name="Peng Q."/>
            <person name="Zhang J."/>
            <person name="Jiang W."/>
            <person name="Zhang Z."/>
            <person name="Lin K."/>
            <person name="Ro D.K."/>
            <person name="Chen X."/>
            <person name="Xiong X."/>
            <person name="Shang Y."/>
            <person name="Huang S."/>
            <person name="Zeng J."/>
        </authorList>
    </citation>
    <scope>NUCLEOTIDE SEQUENCE [LARGE SCALE GENOMIC DNA]</scope>
    <source>
        <strain evidence="8">cv. BLH2017</strain>
        <tissue evidence="7">Root</tissue>
    </source>
</reference>
<evidence type="ECO:0000256" key="1">
    <source>
        <dbReference type="ARBA" id="ARBA00004141"/>
    </source>
</evidence>